<dbReference type="EMBL" id="SOZJ01000006">
    <property type="protein sequence ID" value="TGJ64936.1"/>
    <property type="molecule type" value="Genomic_DNA"/>
</dbReference>
<dbReference type="AlphaFoldDB" id="A0A8H2HN06"/>
<name>A0A8H2HN06_ORBOL</name>
<organism evidence="2 3">
    <name type="scientific">Orbilia oligospora</name>
    <name type="common">Nematode-trapping fungus</name>
    <name type="synonym">Arthrobotrys oligospora</name>
    <dbReference type="NCBI Taxonomy" id="2813651"/>
    <lineage>
        <taxon>Eukaryota</taxon>
        <taxon>Fungi</taxon>
        <taxon>Dikarya</taxon>
        <taxon>Ascomycota</taxon>
        <taxon>Pezizomycotina</taxon>
        <taxon>Orbiliomycetes</taxon>
        <taxon>Orbiliales</taxon>
        <taxon>Orbiliaceae</taxon>
        <taxon>Orbilia</taxon>
    </lineage>
</organism>
<dbReference type="Proteomes" id="UP000297595">
    <property type="component" value="Unassembled WGS sequence"/>
</dbReference>
<accession>A0A8H2HN06</accession>
<evidence type="ECO:0000313" key="3">
    <source>
        <dbReference type="Proteomes" id="UP000297595"/>
    </source>
</evidence>
<gene>
    <name evidence="2" type="ORF">EYR41_008942</name>
</gene>
<evidence type="ECO:0000256" key="1">
    <source>
        <dbReference type="SAM" id="MobiDB-lite"/>
    </source>
</evidence>
<feature type="region of interest" description="Disordered" evidence="1">
    <location>
        <begin position="40"/>
        <end position="110"/>
    </location>
</feature>
<proteinExistence type="predicted"/>
<comment type="caution">
    <text evidence="2">The sequence shown here is derived from an EMBL/GenBank/DDBJ whole genome shotgun (WGS) entry which is preliminary data.</text>
</comment>
<feature type="region of interest" description="Disordered" evidence="1">
    <location>
        <begin position="1"/>
        <end position="21"/>
    </location>
</feature>
<reference evidence="2 3" key="1">
    <citation type="submission" date="2019-03" db="EMBL/GenBank/DDBJ databases">
        <title>Nematode-trapping fungi genome.</title>
        <authorList>
            <person name="Vidal-Diez De Ulzurrun G."/>
        </authorList>
    </citation>
    <scope>NUCLEOTIDE SEQUENCE [LARGE SCALE GENOMIC DNA]</scope>
    <source>
        <strain evidence="2 3">TWF154</strain>
    </source>
</reference>
<feature type="compositionally biased region" description="Basic and acidic residues" evidence="1">
    <location>
        <begin position="44"/>
        <end position="89"/>
    </location>
</feature>
<sequence length="110" mass="12309">MRGCTRNLHGSPTTREEHPNQKFLYQGLTVFLHQVVPISYGEGEDMRGGEPQKREALKDEDSVKENPKRTLPSEEDDTKREVLKRRDSDDGQSGIGRKVVDGAEDSNGGN</sequence>
<protein>
    <submittedName>
        <fullName evidence="2">Uncharacterized protein</fullName>
    </submittedName>
</protein>
<evidence type="ECO:0000313" key="2">
    <source>
        <dbReference type="EMBL" id="TGJ64936.1"/>
    </source>
</evidence>